<dbReference type="InterPro" id="IPR001441">
    <property type="entry name" value="UPP_synth-like"/>
</dbReference>
<feature type="binding site" evidence="3">
    <location>
        <begin position="39"/>
        <end position="42"/>
    </location>
    <ligand>
        <name>substrate</name>
    </ligand>
</feature>
<evidence type="ECO:0000256" key="1">
    <source>
        <dbReference type="ARBA" id="ARBA00022679"/>
    </source>
</evidence>
<reference evidence="4 5" key="1">
    <citation type="submission" date="2018-09" db="EMBL/GenBank/DDBJ databases">
        <title>Complete genome sequence of Euzebya sp. DY32-46 isolated from seawater of Pacific Ocean.</title>
        <authorList>
            <person name="Xu L."/>
            <person name="Wu Y.-H."/>
            <person name="Xu X.-W."/>
        </authorList>
    </citation>
    <scope>NUCLEOTIDE SEQUENCE [LARGE SCALE GENOMIC DNA]</scope>
    <source>
        <strain evidence="4 5">DY32-46</strain>
    </source>
</reference>
<evidence type="ECO:0000313" key="5">
    <source>
        <dbReference type="Proteomes" id="UP000264006"/>
    </source>
</evidence>
<dbReference type="NCBIfam" id="TIGR00055">
    <property type="entry name" value="uppS"/>
    <property type="match status" value="1"/>
</dbReference>
<dbReference type="HAMAP" id="MF_01139">
    <property type="entry name" value="ISPT"/>
    <property type="match status" value="1"/>
</dbReference>
<feature type="binding site" evidence="3">
    <location>
        <position position="43"/>
    </location>
    <ligand>
        <name>substrate</name>
    </ligand>
</feature>
<comment type="function">
    <text evidence="3">Catalyzes the condensation of isopentenyl diphosphate (IPP) with allylic pyrophosphates generating different type of terpenoids.</text>
</comment>
<dbReference type="GO" id="GO:0016094">
    <property type="term" value="P:polyprenol biosynthetic process"/>
    <property type="evidence" value="ECO:0007669"/>
    <property type="project" value="TreeGrafter"/>
</dbReference>
<keyword evidence="3" id="KW-0479">Metal-binding</keyword>
<name>A0A346Y261_9ACTN</name>
<feature type="binding site" evidence="3">
    <location>
        <begin position="84"/>
        <end position="86"/>
    </location>
    <ligand>
        <name>substrate</name>
    </ligand>
</feature>
<dbReference type="RefSeq" id="WP_114592884.1">
    <property type="nucleotide sequence ID" value="NZ_CP031165.1"/>
</dbReference>
<feature type="binding site" evidence="3">
    <location>
        <position position="90"/>
    </location>
    <ligand>
        <name>substrate</name>
    </ligand>
</feature>
<dbReference type="EC" id="2.5.1.-" evidence="3"/>
<dbReference type="KEGG" id="euz:DVS28_a3886"/>
<dbReference type="PANTHER" id="PTHR10291">
    <property type="entry name" value="DEHYDRODOLICHYL DIPHOSPHATE SYNTHASE FAMILY MEMBER"/>
    <property type="match status" value="1"/>
</dbReference>
<dbReference type="InterPro" id="IPR018520">
    <property type="entry name" value="UPP_synth-like_CS"/>
</dbReference>
<dbReference type="CDD" id="cd00475">
    <property type="entry name" value="Cis_IPPS"/>
    <property type="match status" value="1"/>
</dbReference>
<feature type="binding site" evidence="3">
    <location>
        <position position="212"/>
    </location>
    <ligand>
        <name>substrate</name>
    </ligand>
</feature>
<dbReference type="PROSITE" id="PS01066">
    <property type="entry name" value="UPP_SYNTHASE"/>
    <property type="match status" value="1"/>
</dbReference>
<dbReference type="AlphaFoldDB" id="A0A346Y261"/>
<gene>
    <name evidence="4" type="ORF">DVS28_a3886</name>
</gene>
<keyword evidence="1 3" id="KW-0808">Transferase</keyword>
<evidence type="ECO:0000256" key="3">
    <source>
        <dbReference type="HAMAP-Rule" id="MF_01139"/>
    </source>
</evidence>
<evidence type="ECO:0000256" key="2">
    <source>
        <dbReference type="ARBA" id="ARBA00038453"/>
    </source>
</evidence>
<comment type="caution">
    <text evidence="3">Lacks conserved residue(s) required for the propagation of feature annotation.</text>
</comment>
<dbReference type="GO" id="GO:0000287">
    <property type="term" value="F:magnesium ion binding"/>
    <property type="evidence" value="ECO:0007669"/>
    <property type="project" value="UniProtKB-UniRule"/>
</dbReference>
<feature type="binding site" evidence="3">
    <location>
        <position position="231"/>
    </location>
    <ligand>
        <name>Mg(2+)</name>
        <dbReference type="ChEBI" id="CHEBI:18420"/>
    </ligand>
</feature>
<dbReference type="SUPFAM" id="SSF64005">
    <property type="entry name" value="Undecaprenyl diphosphate synthase"/>
    <property type="match status" value="1"/>
</dbReference>
<dbReference type="OrthoDB" id="4191603at2"/>
<feature type="active site" description="Proton acceptor" evidence="3">
    <location>
        <position position="87"/>
    </location>
</feature>
<dbReference type="EMBL" id="CP031165">
    <property type="protein sequence ID" value="AXV08558.1"/>
    <property type="molecule type" value="Genomic_DNA"/>
</dbReference>
<feature type="binding site" evidence="3">
    <location>
        <position position="56"/>
    </location>
    <ligand>
        <name>substrate</name>
    </ligand>
</feature>
<proteinExistence type="inferred from homology"/>
<protein>
    <recommendedName>
        <fullName evidence="3">Isoprenyl transferase</fullName>
        <ecNumber evidence="3">2.5.1.-</ecNumber>
    </recommendedName>
</protein>
<dbReference type="PANTHER" id="PTHR10291:SF43">
    <property type="entry name" value="DEHYDRODOLICHYL DIPHOSPHATE SYNTHASE COMPLEX SUBUNIT DHDDS"/>
    <property type="match status" value="1"/>
</dbReference>
<feature type="active site" evidence="3">
    <location>
        <position position="38"/>
    </location>
</feature>
<dbReference type="Gene3D" id="3.40.1180.10">
    <property type="entry name" value="Decaprenyl diphosphate synthase-like"/>
    <property type="match status" value="1"/>
</dbReference>
<dbReference type="InterPro" id="IPR036424">
    <property type="entry name" value="UPP_synth-like_sf"/>
</dbReference>
<accession>A0A346Y261</accession>
<feature type="binding site" evidence="3">
    <location>
        <begin position="218"/>
        <end position="220"/>
    </location>
    <ligand>
        <name>substrate</name>
    </ligand>
</feature>
<comment type="cofactor">
    <cofactor evidence="3">
        <name>Mg(2+)</name>
        <dbReference type="ChEBI" id="CHEBI:18420"/>
    </cofactor>
    <text evidence="3">Binds 2 magnesium ions per subunit.</text>
</comment>
<feature type="binding site" evidence="3">
    <location>
        <position position="38"/>
    </location>
    <ligand>
        <name>Mg(2+)</name>
        <dbReference type="ChEBI" id="CHEBI:18420"/>
    </ligand>
</feature>
<keyword evidence="5" id="KW-1185">Reference proteome</keyword>
<sequence>MAVRVPLGPDLLYRLYDRQLESRVRAGTLPQHVGVILDGNRRFARERGYDSPADGHRAGAEKIPELLDWCASLGIGWVTLWLLSTENLGRDEEELAALVEIIGASVRGLADRRDRWPGLRITGVGAIGDLPGALQEELGAAEDATADGDTLHVQIAVGYGGRQEIIHALRNHLEERAAAGDSITDVIEDLQPEHIAANLYTAGTPDPDLIIRTSGELRLSGFLMWQSAHSEFYFCDPYWPEFRHIDFLRALRDFQRRRRRFGR</sequence>
<keyword evidence="3" id="KW-0460">Magnesium</keyword>
<comment type="similarity">
    <text evidence="2">Belongs to the UPP synthase family. Z-FPP synthase subfamily.</text>
</comment>
<evidence type="ECO:0000313" key="4">
    <source>
        <dbReference type="EMBL" id="AXV08558.1"/>
    </source>
</evidence>
<comment type="subunit">
    <text evidence="3">Homodimer.</text>
</comment>
<dbReference type="GO" id="GO:0045547">
    <property type="term" value="F:ditrans,polycis-polyprenyl diphosphate synthase [(2E,6E)-farnesyl diphosphate specific] activity"/>
    <property type="evidence" value="ECO:0007669"/>
    <property type="project" value="TreeGrafter"/>
</dbReference>
<organism evidence="4 5">
    <name type="scientific">Euzebya pacifica</name>
    <dbReference type="NCBI Taxonomy" id="1608957"/>
    <lineage>
        <taxon>Bacteria</taxon>
        <taxon>Bacillati</taxon>
        <taxon>Actinomycetota</taxon>
        <taxon>Nitriliruptoria</taxon>
        <taxon>Euzebyales</taxon>
    </lineage>
</organism>
<dbReference type="Pfam" id="PF01255">
    <property type="entry name" value="Prenyltransf"/>
    <property type="match status" value="1"/>
</dbReference>
<dbReference type="Proteomes" id="UP000264006">
    <property type="component" value="Chromosome"/>
</dbReference>